<proteinExistence type="predicted"/>
<reference evidence="1 2" key="1">
    <citation type="submission" date="2020-02" db="EMBL/GenBank/DDBJ databases">
        <title>M-like protein SrM is not crucial to the virulence of a novel isolate of Streptococcus equi subsp. ruminatorum from Macaca mulatta.</title>
        <authorList>
            <person name="Guo G."/>
            <person name="Cheng L."/>
            <person name="Zhang W."/>
        </authorList>
    </citation>
    <scope>NUCLEOTIDE SEQUENCE [LARGE SCALE GENOMIC DNA]</scope>
    <source>
        <strain evidence="1 2">FJ1804</strain>
    </source>
</reference>
<dbReference type="EMBL" id="JAAKFZ010000008">
    <property type="protein sequence ID" value="NGL84032.1"/>
    <property type="molecule type" value="Genomic_DNA"/>
</dbReference>
<comment type="caution">
    <text evidence="1">The sequence shown here is derived from an EMBL/GenBank/DDBJ whole genome shotgun (WGS) entry which is preliminary data.</text>
</comment>
<evidence type="ECO:0000313" key="2">
    <source>
        <dbReference type="Proteomes" id="UP000479499"/>
    </source>
</evidence>
<sequence>MNKKQITANFSTLPETDLVAINGGNDFLTHVLDIIIGKVKRKSISLQIMPPKY</sequence>
<gene>
    <name evidence="1" type="ORF">G5B50_04490</name>
</gene>
<accession>A0A6M1KJY3</accession>
<evidence type="ECO:0000313" key="1">
    <source>
        <dbReference type="EMBL" id="NGL84032.1"/>
    </source>
</evidence>
<organism evidence="1 2">
    <name type="scientific">Streptococcus equi subsp. ruminatorum</name>
    <dbReference type="NCBI Taxonomy" id="254358"/>
    <lineage>
        <taxon>Bacteria</taxon>
        <taxon>Bacillati</taxon>
        <taxon>Bacillota</taxon>
        <taxon>Bacilli</taxon>
        <taxon>Lactobacillales</taxon>
        <taxon>Streptococcaceae</taxon>
        <taxon>Streptococcus</taxon>
    </lineage>
</organism>
<name>A0A6M1KJY3_9STRE</name>
<protein>
    <submittedName>
        <fullName evidence="1">Uncharacterized protein</fullName>
    </submittedName>
</protein>
<dbReference type="AlphaFoldDB" id="A0A6M1KJY3"/>
<dbReference type="Proteomes" id="UP000479499">
    <property type="component" value="Unassembled WGS sequence"/>
</dbReference>
<dbReference type="RefSeq" id="WP_164335853.1">
    <property type="nucleotide sequence ID" value="NZ_JAAKFZ010000008.1"/>
</dbReference>